<dbReference type="Gene3D" id="3.90.79.10">
    <property type="entry name" value="Nucleoside Triphosphate Pyrophosphohydrolase"/>
    <property type="match status" value="1"/>
</dbReference>
<dbReference type="PROSITE" id="PS51462">
    <property type="entry name" value="NUDIX"/>
    <property type="match status" value="1"/>
</dbReference>
<comment type="cofactor">
    <cofactor evidence="1">
        <name>Mg(2+)</name>
        <dbReference type="ChEBI" id="CHEBI:18420"/>
    </cofactor>
</comment>
<evidence type="ECO:0000313" key="7">
    <source>
        <dbReference type="Proteomes" id="UP000586042"/>
    </source>
</evidence>
<dbReference type="InterPro" id="IPR015797">
    <property type="entry name" value="NUDIX_hydrolase-like_dom_sf"/>
</dbReference>
<dbReference type="Pfam" id="PF00293">
    <property type="entry name" value="NUDIX"/>
    <property type="match status" value="1"/>
</dbReference>
<evidence type="ECO:0000256" key="3">
    <source>
        <dbReference type="ARBA" id="ARBA00022801"/>
    </source>
</evidence>
<evidence type="ECO:0000256" key="4">
    <source>
        <dbReference type="RuleBase" id="RU003476"/>
    </source>
</evidence>
<dbReference type="PROSITE" id="PS00893">
    <property type="entry name" value="NUDIX_BOX"/>
    <property type="match status" value="1"/>
</dbReference>
<dbReference type="EMBL" id="JABWGN010000018">
    <property type="protein sequence ID" value="NUW36994.1"/>
    <property type="molecule type" value="Genomic_DNA"/>
</dbReference>
<dbReference type="Proteomes" id="UP000586042">
    <property type="component" value="Unassembled WGS sequence"/>
</dbReference>
<dbReference type="PRINTS" id="PR00502">
    <property type="entry name" value="NUDIXFAMILY"/>
</dbReference>
<dbReference type="GO" id="GO:0016787">
    <property type="term" value="F:hydrolase activity"/>
    <property type="evidence" value="ECO:0007669"/>
    <property type="project" value="UniProtKB-KW"/>
</dbReference>
<comment type="caution">
    <text evidence="6">The sequence shown here is derived from an EMBL/GenBank/DDBJ whole genome shotgun (WGS) entry which is preliminary data.</text>
</comment>
<keyword evidence="3 4" id="KW-0378">Hydrolase</keyword>
<evidence type="ECO:0000259" key="5">
    <source>
        <dbReference type="PROSITE" id="PS51462"/>
    </source>
</evidence>
<reference evidence="6 7" key="1">
    <citation type="submission" date="2020-06" db="EMBL/GenBank/DDBJ databases">
        <title>Nonomuraea sp. SMC257, a novel actinomycete isolated from soil.</title>
        <authorList>
            <person name="Chanama M."/>
        </authorList>
    </citation>
    <scope>NUCLEOTIDE SEQUENCE [LARGE SCALE GENOMIC DNA]</scope>
    <source>
        <strain evidence="6 7">SMC257</strain>
    </source>
</reference>
<proteinExistence type="inferred from homology"/>
<dbReference type="RefSeq" id="WP_175594449.1">
    <property type="nucleotide sequence ID" value="NZ_JABWGN010000018.1"/>
</dbReference>
<protein>
    <submittedName>
        <fullName evidence="6">NUDIX domain-containing protein</fullName>
    </submittedName>
</protein>
<gene>
    <name evidence="6" type="ORF">HTZ77_37170</name>
</gene>
<comment type="similarity">
    <text evidence="2 4">Belongs to the Nudix hydrolase family.</text>
</comment>
<organism evidence="6 7">
    <name type="scientific">Nonomuraea montanisoli</name>
    <dbReference type="NCBI Taxonomy" id="2741721"/>
    <lineage>
        <taxon>Bacteria</taxon>
        <taxon>Bacillati</taxon>
        <taxon>Actinomycetota</taxon>
        <taxon>Actinomycetes</taxon>
        <taxon>Streptosporangiales</taxon>
        <taxon>Streptosporangiaceae</taxon>
        <taxon>Nonomuraea</taxon>
    </lineage>
</organism>
<feature type="domain" description="Nudix hydrolase" evidence="5">
    <location>
        <begin position="8"/>
        <end position="137"/>
    </location>
</feature>
<dbReference type="SUPFAM" id="SSF55811">
    <property type="entry name" value="Nudix"/>
    <property type="match status" value="1"/>
</dbReference>
<evidence type="ECO:0000256" key="2">
    <source>
        <dbReference type="ARBA" id="ARBA00005582"/>
    </source>
</evidence>
<dbReference type="AlphaFoldDB" id="A0A7Y6M836"/>
<dbReference type="PANTHER" id="PTHR43046">
    <property type="entry name" value="GDP-MANNOSE MANNOSYL HYDROLASE"/>
    <property type="match status" value="1"/>
</dbReference>
<name>A0A7Y6M836_9ACTN</name>
<dbReference type="InterPro" id="IPR000086">
    <property type="entry name" value="NUDIX_hydrolase_dom"/>
</dbReference>
<dbReference type="PANTHER" id="PTHR43046:SF2">
    <property type="entry name" value="8-OXO-DGTP DIPHOSPHATASE-RELATED"/>
    <property type="match status" value="1"/>
</dbReference>
<evidence type="ECO:0000313" key="6">
    <source>
        <dbReference type="EMBL" id="NUW36994.1"/>
    </source>
</evidence>
<dbReference type="InterPro" id="IPR020084">
    <property type="entry name" value="NUDIX_hydrolase_CS"/>
</dbReference>
<keyword evidence="7" id="KW-1185">Reference proteome</keyword>
<accession>A0A7Y6M836</accession>
<evidence type="ECO:0000256" key="1">
    <source>
        <dbReference type="ARBA" id="ARBA00001946"/>
    </source>
</evidence>
<sequence length="149" mass="16198">MANHRDSVQRVGAYAICINEEAAILLSRFAEPDCRWGPPGGGVEHGEHPADGVVREVHEETGYRVKVVRLLGVHSNVWHSPDAEVHATNLLYEVAVVGGCLQNETGGSSDQAAWVSLAELPERRHTELLDVGLDLFRCSPPEGRIDVTA</sequence>
<dbReference type="InterPro" id="IPR020476">
    <property type="entry name" value="Nudix_hydrolase"/>
</dbReference>